<evidence type="ECO:0000256" key="3">
    <source>
        <dbReference type="ARBA" id="ARBA00022517"/>
    </source>
</evidence>
<dbReference type="InterPro" id="IPR011545">
    <property type="entry name" value="DEAD/DEAH_box_helicase_dom"/>
</dbReference>
<dbReference type="GO" id="GO:0005634">
    <property type="term" value="C:nucleus"/>
    <property type="evidence" value="ECO:0007669"/>
    <property type="project" value="UniProtKB-SubCell"/>
</dbReference>
<feature type="region of interest" description="Disordered" evidence="13">
    <location>
        <begin position="689"/>
        <end position="711"/>
    </location>
</feature>
<evidence type="ECO:0000256" key="6">
    <source>
        <dbReference type="ARBA" id="ARBA00022806"/>
    </source>
</evidence>
<evidence type="ECO:0000256" key="4">
    <source>
        <dbReference type="ARBA" id="ARBA00022741"/>
    </source>
</evidence>
<evidence type="ECO:0000313" key="18">
    <source>
        <dbReference type="Proteomes" id="UP001310594"/>
    </source>
</evidence>
<dbReference type="PROSITE" id="PS51195">
    <property type="entry name" value="Q_MOTIF"/>
    <property type="match status" value="1"/>
</dbReference>
<evidence type="ECO:0000259" key="14">
    <source>
        <dbReference type="PROSITE" id="PS51192"/>
    </source>
</evidence>
<dbReference type="GO" id="GO:0005524">
    <property type="term" value="F:ATP binding"/>
    <property type="evidence" value="ECO:0007669"/>
    <property type="project" value="UniProtKB-KW"/>
</dbReference>
<feature type="domain" description="Helicase C-terminal" evidence="15">
    <location>
        <begin position="479"/>
        <end position="641"/>
    </location>
</feature>
<dbReference type="GO" id="GO:0042254">
    <property type="term" value="P:ribosome biogenesis"/>
    <property type="evidence" value="ECO:0007669"/>
    <property type="project" value="UniProtKB-KW"/>
</dbReference>
<dbReference type="CDD" id="cd18787">
    <property type="entry name" value="SF2_C_DEAD"/>
    <property type="match status" value="1"/>
</dbReference>
<comment type="caution">
    <text evidence="17">The sequence shown here is derived from an EMBL/GenBank/DDBJ whole genome shotgun (WGS) entry which is preliminary data.</text>
</comment>
<dbReference type="EC" id="3.6.4.13" evidence="2"/>
<dbReference type="InterPro" id="IPR014014">
    <property type="entry name" value="RNA_helicase_DEAD_Q_motif"/>
</dbReference>
<feature type="compositionally biased region" description="Polar residues" evidence="13">
    <location>
        <begin position="84"/>
        <end position="98"/>
    </location>
</feature>
<evidence type="ECO:0000256" key="10">
    <source>
        <dbReference type="ARBA" id="ARBA00047984"/>
    </source>
</evidence>
<protein>
    <recommendedName>
        <fullName evidence="2">RNA helicase</fullName>
        <ecNumber evidence="2">3.6.4.13</ecNumber>
    </recommendedName>
</protein>
<dbReference type="SUPFAM" id="SSF52540">
    <property type="entry name" value="P-loop containing nucleoside triphosphate hydrolases"/>
    <property type="match status" value="1"/>
</dbReference>
<gene>
    <name evidence="17" type="primary">MAK5</name>
    <name evidence="17" type="ORF">LTR97_007540</name>
</gene>
<name>A0AAN8A0Y6_9PEZI</name>
<keyword evidence="7 12" id="KW-0067">ATP-binding</keyword>
<proteinExistence type="inferred from homology"/>
<organism evidence="17 18">
    <name type="scientific">Elasticomyces elasticus</name>
    <dbReference type="NCBI Taxonomy" id="574655"/>
    <lineage>
        <taxon>Eukaryota</taxon>
        <taxon>Fungi</taxon>
        <taxon>Dikarya</taxon>
        <taxon>Ascomycota</taxon>
        <taxon>Pezizomycotina</taxon>
        <taxon>Dothideomycetes</taxon>
        <taxon>Dothideomycetidae</taxon>
        <taxon>Mycosphaerellales</taxon>
        <taxon>Teratosphaeriaceae</taxon>
        <taxon>Elasticomyces</taxon>
    </lineage>
</organism>
<evidence type="ECO:0000256" key="12">
    <source>
        <dbReference type="RuleBase" id="RU000492"/>
    </source>
</evidence>
<keyword evidence="8" id="KW-0694">RNA-binding</keyword>
<feature type="domain" description="Helicase ATP-binding" evidence="14">
    <location>
        <begin position="223"/>
        <end position="428"/>
    </location>
</feature>
<feature type="short sequence motif" description="Q motif" evidence="11">
    <location>
        <begin position="192"/>
        <end position="220"/>
    </location>
</feature>
<evidence type="ECO:0000259" key="15">
    <source>
        <dbReference type="PROSITE" id="PS51194"/>
    </source>
</evidence>
<dbReference type="InterPro" id="IPR014001">
    <property type="entry name" value="Helicase_ATP-bd"/>
</dbReference>
<dbReference type="Proteomes" id="UP001310594">
    <property type="component" value="Unassembled WGS sequence"/>
</dbReference>
<dbReference type="GO" id="GO:0003724">
    <property type="term" value="F:RNA helicase activity"/>
    <property type="evidence" value="ECO:0007669"/>
    <property type="project" value="UniProtKB-EC"/>
</dbReference>
<keyword evidence="9" id="KW-0539">Nucleus</keyword>
<comment type="subcellular location">
    <subcellularLocation>
        <location evidence="1">Nucleus</location>
    </subcellularLocation>
</comment>
<comment type="similarity">
    <text evidence="12">Belongs to the DEAD box helicase family.</text>
</comment>
<dbReference type="PROSITE" id="PS51192">
    <property type="entry name" value="HELICASE_ATP_BIND_1"/>
    <property type="match status" value="1"/>
</dbReference>
<feature type="domain" description="DEAD-box RNA helicase Q" evidence="16">
    <location>
        <begin position="192"/>
        <end position="220"/>
    </location>
</feature>
<dbReference type="PANTHER" id="PTHR47959">
    <property type="entry name" value="ATP-DEPENDENT RNA HELICASE RHLE-RELATED"/>
    <property type="match status" value="1"/>
</dbReference>
<evidence type="ECO:0000256" key="9">
    <source>
        <dbReference type="ARBA" id="ARBA00023242"/>
    </source>
</evidence>
<dbReference type="SMART" id="SM00487">
    <property type="entry name" value="DEXDc"/>
    <property type="match status" value="1"/>
</dbReference>
<evidence type="ECO:0000256" key="7">
    <source>
        <dbReference type="ARBA" id="ARBA00022840"/>
    </source>
</evidence>
<evidence type="ECO:0000256" key="13">
    <source>
        <dbReference type="SAM" id="MobiDB-lite"/>
    </source>
</evidence>
<feature type="compositionally biased region" description="Acidic residues" evidence="13">
    <location>
        <begin position="106"/>
        <end position="122"/>
    </location>
</feature>
<dbReference type="InterPro" id="IPR001650">
    <property type="entry name" value="Helicase_C-like"/>
</dbReference>
<feature type="compositionally biased region" description="Low complexity" evidence="13">
    <location>
        <begin position="156"/>
        <end position="168"/>
    </location>
</feature>
<dbReference type="Gene3D" id="3.40.50.300">
    <property type="entry name" value="P-loop containing nucleotide triphosphate hydrolases"/>
    <property type="match status" value="2"/>
</dbReference>
<dbReference type="SMART" id="SM00490">
    <property type="entry name" value="HELICc"/>
    <property type="match status" value="1"/>
</dbReference>
<dbReference type="PROSITE" id="PS51194">
    <property type="entry name" value="HELICASE_CTER"/>
    <property type="match status" value="1"/>
</dbReference>
<dbReference type="PROSITE" id="PS00039">
    <property type="entry name" value="DEAD_ATP_HELICASE"/>
    <property type="match status" value="1"/>
</dbReference>
<evidence type="ECO:0000313" key="17">
    <source>
        <dbReference type="EMBL" id="KAK5697402.1"/>
    </source>
</evidence>
<accession>A0AAN8A0Y6</accession>
<dbReference type="GO" id="GO:0016787">
    <property type="term" value="F:hydrolase activity"/>
    <property type="evidence" value="ECO:0007669"/>
    <property type="project" value="UniProtKB-KW"/>
</dbReference>
<dbReference type="PANTHER" id="PTHR47959:SF1">
    <property type="entry name" value="ATP-DEPENDENT RNA HELICASE DBPA"/>
    <property type="match status" value="1"/>
</dbReference>
<evidence type="ECO:0000256" key="2">
    <source>
        <dbReference type="ARBA" id="ARBA00012552"/>
    </source>
</evidence>
<dbReference type="InterPro" id="IPR050079">
    <property type="entry name" value="DEAD_box_RNA_helicase"/>
</dbReference>
<reference evidence="17" key="1">
    <citation type="submission" date="2023-08" db="EMBL/GenBank/DDBJ databases">
        <title>Black Yeasts Isolated from many extreme environments.</title>
        <authorList>
            <person name="Coleine C."/>
            <person name="Stajich J.E."/>
            <person name="Selbmann L."/>
        </authorList>
    </citation>
    <scope>NUCLEOTIDE SEQUENCE</scope>
    <source>
        <strain evidence="17">CCFEE 5810</strain>
    </source>
</reference>
<dbReference type="GO" id="GO:0003723">
    <property type="term" value="F:RNA binding"/>
    <property type="evidence" value="ECO:0007669"/>
    <property type="project" value="UniProtKB-KW"/>
</dbReference>
<evidence type="ECO:0000259" key="16">
    <source>
        <dbReference type="PROSITE" id="PS51195"/>
    </source>
</evidence>
<evidence type="ECO:0000256" key="1">
    <source>
        <dbReference type="ARBA" id="ARBA00004123"/>
    </source>
</evidence>
<keyword evidence="4 12" id="KW-0547">Nucleotide-binding</keyword>
<sequence length="780" mass="84754">MATTGKTKALPAKVAAMKSRKRQRLMDSTGQPEAPAKRAKTAQRPDALAWRAVPRPDRMENSEGLIGDLEEVEGIDVIKDDSTGRVTFMSSKPTPNGQLGNGGDDERLEDGDEWSGFDDALTEPENVVAPASTKVAPALEKVKKAKQKKAKDSQKQKQASKASTAQTAKTAKTAAAFDAMTEPIASEEVDVSAWRPIKLSPDTMSSLSKLGFANPTPIQSAAIPEILAGHDVIGKASTGSGKTLAFGIPILEFFLELRSSAQRTEDAKAPLALLLAPTRELAKQLDKHLKALCSNGLFERPRIATLIGGLSMQKQQRLLENADIVIGTPGRLWEVMSAGQGTIKALKQIQFLVIDEADRLLSEGHFKEVEEILNALDRQEFDDDDDVEASGVNAVPLNQVRQTLVFSATFDKGLQRKLAGKGKAGGDLMSNKDSMEYLLKKLNFRDEKPKFVDVNPISQMATGLKEGLIECTGPEKDLYLYALLLLHRNTRALVFTNSVDAVRRITPLLQNLGLPAVALHSHMMQKARLRSLERFTQAAKAGTASSSILVATDVAARGLDIPNVQLVVHYHLPRAADMYVHRSGRTARAGQLGSSIIICGPEEVAGVRRLVAKVHARASSEEQSASEAAKQGFYIRTLDIDRRIVSRLKPRITLAKKLADTVIAKEKGHNKTEDLLREAAEELGVDYDSEEMEKTDNGRRGRGSKRIANERNARNLTRADVGAIRAELRALLAQRVNVGVSERYLTSGGVDVEELLRQQENGGDNGNGGFLGRVGVLGME</sequence>
<keyword evidence="6 12" id="KW-0347">Helicase</keyword>
<evidence type="ECO:0000256" key="5">
    <source>
        <dbReference type="ARBA" id="ARBA00022801"/>
    </source>
</evidence>
<dbReference type="Pfam" id="PF00271">
    <property type="entry name" value="Helicase_C"/>
    <property type="match status" value="1"/>
</dbReference>
<dbReference type="GO" id="GO:0010467">
    <property type="term" value="P:gene expression"/>
    <property type="evidence" value="ECO:0007669"/>
    <property type="project" value="UniProtKB-ARBA"/>
</dbReference>
<dbReference type="InterPro" id="IPR000629">
    <property type="entry name" value="RNA-helicase_DEAD-box_CS"/>
</dbReference>
<evidence type="ECO:0000256" key="11">
    <source>
        <dbReference type="PROSITE-ProRule" id="PRU00552"/>
    </source>
</evidence>
<dbReference type="GO" id="GO:0005829">
    <property type="term" value="C:cytosol"/>
    <property type="evidence" value="ECO:0007669"/>
    <property type="project" value="TreeGrafter"/>
</dbReference>
<comment type="catalytic activity">
    <reaction evidence="10">
        <text>ATP + H2O = ADP + phosphate + H(+)</text>
        <dbReference type="Rhea" id="RHEA:13065"/>
        <dbReference type="ChEBI" id="CHEBI:15377"/>
        <dbReference type="ChEBI" id="CHEBI:15378"/>
        <dbReference type="ChEBI" id="CHEBI:30616"/>
        <dbReference type="ChEBI" id="CHEBI:43474"/>
        <dbReference type="ChEBI" id="CHEBI:456216"/>
        <dbReference type="EC" id="3.6.4.13"/>
    </reaction>
</comment>
<feature type="region of interest" description="Disordered" evidence="13">
    <location>
        <begin position="1"/>
        <end position="46"/>
    </location>
</feature>
<dbReference type="Pfam" id="PF00270">
    <property type="entry name" value="DEAD"/>
    <property type="match status" value="1"/>
</dbReference>
<dbReference type="InterPro" id="IPR027417">
    <property type="entry name" value="P-loop_NTPase"/>
</dbReference>
<evidence type="ECO:0000256" key="8">
    <source>
        <dbReference type="ARBA" id="ARBA00022884"/>
    </source>
</evidence>
<dbReference type="AlphaFoldDB" id="A0AAN8A0Y6"/>
<dbReference type="EMBL" id="JAVRQU010000011">
    <property type="protein sequence ID" value="KAK5697402.1"/>
    <property type="molecule type" value="Genomic_DNA"/>
</dbReference>
<keyword evidence="3" id="KW-0690">Ribosome biogenesis</keyword>
<feature type="region of interest" description="Disordered" evidence="13">
    <location>
        <begin position="84"/>
        <end position="168"/>
    </location>
</feature>
<keyword evidence="5 12" id="KW-0378">Hydrolase</keyword>